<dbReference type="GO" id="GO:0016929">
    <property type="term" value="F:deSUMOylase activity"/>
    <property type="evidence" value="ECO:0007669"/>
    <property type="project" value="TreeGrafter"/>
</dbReference>
<comment type="caution">
    <text evidence="7">The sequence shown here is derived from an EMBL/GenBank/DDBJ whole genome shotgun (WGS) entry which is preliminary data.</text>
</comment>
<dbReference type="Gene3D" id="3.40.395.10">
    <property type="entry name" value="Adenoviral Proteinase, Chain A"/>
    <property type="match status" value="1"/>
</dbReference>
<feature type="compositionally biased region" description="Polar residues" evidence="5">
    <location>
        <begin position="124"/>
        <end position="134"/>
    </location>
</feature>
<gene>
    <name evidence="7" type="ORF">A4X06_0g5761</name>
</gene>
<dbReference type="PANTHER" id="PTHR12606">
    <property type="entry name" value="SENTRIN/SUMO-SPECIFIC PROTEASE"/>
    <property type="match status" value="1"/>
</dbReference>
<feature type="compositionally biased region" description="Low complexity" evidence="5">
    <location>
        <begin position="1078"/>
        <end position="1089"/>
    </location>
</feature>
<feature type="region of interest" description="Disordered" evidence="5">
    <location>
        <begin position="2165"/>
        <end position="2209"/>
    </location>
</feature>
<name>A0A8X7SVV0_9BASI</name>
<feature type="compositionally biased region" description="Acidic residues" evidence="5">
    <location>
        <begin position="532"/>
        <end position="554"/>
    </location>
</feature>
<dbReference type="GO" id="GO:0016926">
    <property type="term" value="P:protein desumoylation"/>
    <property type="evidence" value="ECO:0007669"/>
    <property type="project" value="TreeGrafter"/>
</dbReference>
<evidence type="ECO:0000256" key="1">
    <source>
        <dbReference type="ARBA" id="ARBA00005234"/>
    </source>
</evidence>
<evidence type="ECO:0000256" key="3">
    <source>
        <dbReference type="ARBA" id="ARBA00022801"/>
    </source>
</evidence>
<feature type="domain" description="Ubiquitin-like protease family profile" evidence="6">
    <location>
        <begin position="1971"/>
        <end position="2163"/>
    </location>
</feature>
<feature type="compositionally biased region" description="Basic residues" evidence="5">
    <location>
        <begin position="198"/>
        <end position="207"/>
    </location>
</feature>
<evidence type="ECO:0000259" key="6">
    <source>
        <dbReference type="PROSITE" id="PS50600"/>
    </source>
</evidence>
<feature type="compositionally biased region" description="Basic and acidic residues" evidence="5">
    <location>
        <begin position="1157"/>
        <end position="1176"/>
    </location>
</feature>
<feature type="region of interest" description="Disordered" evidence="5">
    <location>
        <begin position="903"/>
        <end position="931"/>
    </location>
</feature>
<feature type="compositionally biased region" description="Acidic residues" evidence="5">
    <location>
        <begin position="411"/>
        <end position="420"/>
    </location>
</feature>
<feature type="region of interest" description="Disordered" evidence="5">
    <location>
        <begin position="1481"/>
        <end position="1637"/>
    </location>
</feature>
<feature type="compositionally biased region" description="Basic residues" evidence="5">
    <location>
        <begin position="1144"/>
        <end position="1156"/>
    </location>
</feature>
<dbReference type="Proteomes" id="UP000077684">
    <property type="component" value="Unassembled WGS sequence"/>
</dbReference>
<reference evidence="7" key="1">
    <citation type="submission" date="2016-04" db="EMBL/GenBank/DDBJ databases">
        <authorList>
            <person name="Nguyen H.D."/>
            <person name="Samba Siva P."/>
            <person name="Cullis J."/>
            <person name="Levesque C.A."/>
            <person name="Hambleton S."/>
        </authorList>
    </citation>
    <scope>NUCLEOTIDE SEQUENCE</scope>
    <source>
        <strain evidence="7">DAOMC 236426</strain>
    </source>
</reference>
<evidence type="ECO:0000313" key="7">
    <source>
        <dbReference type="EMBL" id="KAE8245256.1"/>
    </source>
</evidence>
<feature type="compositionally biased region" description="Polar residues" evidence="5">
    <location>
        <begin position="1554"/>
        <end position="1588"/>
    </location>
</feature>
<feature type="region of interest" description="Disordered" evidence="5">
    <location>
        <begin position="124"/>
        <end position="890"/>
    </location>
</feature>
<keyword evidence="8" id="KW-1185">Reference proteome</keyword>
<feature type="region of interest" description="Disordered" evidence="5">
    <location>
        <begin position="1"/>
        <end position="99"/>
    </location>
</feature>
<dbReference type="GO" id="GO:0005634">
    <property type="term" value="C:nucleus"/>
    <property type="evidence" value="ECO:0007669"/>
    <property type="project" value="TreeGrafter"/>
</dbReference>
<organism evidence="7 8">
    <name type="scientific">Tilletia controversa</name>
    <name type="common">dwarf bunt fungus</name>
    <dbReference type="NCBI Taxonomy" id="13291"/>
    <lineage>
        <taxon>Eukaryota</taxon>
        <taxon>Fungi</taxon>
        <taxon>Dikarya</taxon>
        <taxon>Basidiomycota</taxon>
        <taxon>Ustilaginomycotina</taxon>
        <taxon>Exobasidiomycetes</taxon>
        <taxon>Tilletiales</taxon>
        <taxon>Tilletiaceae</taxon>
        <taxon>Tilletia</taxon>
    </lineage>
</organism>
<feature type="compositionally biased region" description="Polar residues" evidence="5">
    <location>
        <begin position="150"/>
        <end position="165"/>
    </location>
</feature>
<feature type="compositionally biased region" description="Low complexity" evidence="5">
    <location>
        <begin position="1118"/>
        <end position="1128"/>
    </location>
</feature>
<feature type="compositionally biased region" description="Basic residues" evidence="5">
    <location>
        <begin position="690"/>
        <end position="707"/>
    </location>
</feature>
<feature type="compositionally biased region" description="Polar residues" evidence="5">
    <location>
        <begin position="1093"/>
        <end position="1111"/>
    </location>
</feature>
<keyword evidence="2" id="KW-0645">Protease</keyword>
<proteinExistence type="inferred from homology"/>
<evidence type="ECO:0000256" key="4">
    <source>
        <dbReference type="ARBA" id="ARBA00022807"/>
    </source>
</evidence>
<keyword evidence="3" id="KW-0378">Hydrolase</keyword>
<feature type="compositionally biased region" description="Basic residues" evidence="5">
    <location>
        <begin position="583"/>
        <end position="597"/>
    </location>
</feature>
<feature type="region of interest" description="Disordered" evidence="5">
    <location>
        <begin position="1057"/>
        <end position="1227"/>
    </location>
</feature>
<feature type="compositionally biased region" description="Basic and acidic residues" evidence="5">
    <location>
        <begin position="740"/>
        <end position="752"/>
    </location>
</feature>
<dbReference type="InterPro" id="IPR003653">
    <property type="entry name" value="Peptidase_C48_C"/>
</dbReference>
<feature type="compositionally biased region" description="Basic and acidic residues" evidence="5">
    <location>
        <begin position="708"/>
        <end position="717"/>
    </location>
</feature>
<feature type="region of interest" description="Disordered" evidence="5">
    <location>
        <begin position="1246"/>
        <end position="1281"/>
    </location>
</feature>
<evidence type="ECO:0000313" key="8">
    <source>
        <dbReference type="Proteomes" id="UP000077684"/>
    </source>
</evidence>
<feature type="region of interest" description="Disordered" evidence="5">
    <location>
        <begin position="1772"/>
        <end position="1804"/>
    </location>
</feature>
<keyword evidence="4" id="KW-0788">Thiol protease</keyword>
<reference evidence="7" key="2">
    <citation type="journal article" date="2019" name="IMA Fungus">
        <title>Genome sequencing and comparison of five Tilletia species to identify candidate genes for the detection of regulated species infecting wheat.</title>
        <authorList>
            <person name="Nguyen H.D.T."/>
            <person name="Sultana T."/>
            <person name="Kesanakurti P."/>
            <person name="Hambleton S."/>
        </authorList>
    </citation>
    <scope>NUCLEOTIDE SEQUENCE</scope>
    <source>
        <strain evidence="7">DAOMC 236426</strain>
    </source>
</reference>
<feature type="compositionally biased region" description="Acidic residues" evidence="5">
    <location>
        <begin position="502"/>
        <end position="511"/>
    </location>
</feature>
<evidence type="ECO:0000256" key="5">
    <source>
        <dbReference type="SAM" id="MobiDB-lite"/>
    </source>
</evidence>
<dbReference type="PANTHER" id="PTHR12606:SF141">
    <property type="entry name" value="GH15225P-RELATED"/>
    <property type="match status" value="1"/>
</dbReference>
<dbReference type="Pfam" id="PF02902">
    <property type="entry name" value="Peptidase_C48"/>
    <property type="match status" value="1"/>
</dbReference>
<dbReference type="SUPFAM" id="SSF54001">
    <property type="entry name" value="Cysteine proteinases"/>
    <property type="match status" value="1"/>
</dbReference>
<feature type="compositionally biased region" description="Low complexity" evidence="5">
    <location>
        <begin position="82"/>
        <end position="91"/>
    </location>
</feature>
<comment type="similarity">
    <text evidence="1">Belongs to the peptidase C48 family.</text>
</comment>
<feature type="compositionally biased region" description="Acidic residues" evidence="5">
    <location>
        <begin position="225"/>
        <end position="237"/>
    </location>
</feature>
<feature type="compositionally biased region" description="Basic and acidic residues" evidence="5">
    <location>
        <begin position="622"/>
        <end position="634"/>
    </location>
</feature>
<feature type="compositionally biased region" description="Acidic residues" evidence="5">
    <location>
        <begin position="602"/>
        <end position="613"/>
    </location>
</feature>
<dbReference type="PROSITE" id="PS50600">
    <property type="entry name" value="ULP_PROTEASE"/>
    <property type="match status" value="1"/>
</dbReference>
<evidence type="ECO:0000256" key="2">
    <source>
        <dbReference type="ARBA" id="ARBA00022670"/>
    </source>
</evidence>
<accession>A0A8X7SVV0</accession>
<protein>
    <recommendedName>
        <fullName evidence="6">Ubiquitin-like protease family profile domain-containing protein</fullName>
    </recommendedName>
</protein>
<dbReference type="EMBL" id="LWDE02000750">
    <property type="protein sequence ID" value="KAE8245256.1"/>
    <property type="molecule type" value="Genomic_DNA"/>
</dbReference>
<feature type="compositionally biased region" description="Acidic residues" evidence="5">
    <location>
        <begin position="336"/>
        <end position="351"/>
    </location>
</feature>
<sequence>MPKKRSRQASTASKAPSLADEHGQPSKKRSKGAQQEGGPDRDEDGQEALARPRKGILSRFTSFIAPKAKKRKVSHNEAQIPSGSASSSSAARHNDDSINRTDSAALLALVRNQDTPFRRAINAVTPTDPSQLADSSFPGVAPAPAPKRFQPQSDGNEASTSQIHQTDAMPVDQPEPFATQEQARESFADEILAAAAAPHRRRQRSRITPHPALITSPTAASEKVEDSEPEADEEDDDSQHLGEASFSFDSLTHPPSELALGTPTKRLRSGMMAMAPEDSSHIFYSGSHHGTAVGEGSSSRRRARSRSAGVASKGKRRASSVGRQVGGKEGRNAAESDAEAEGEDEPEEEEEVKAPSSSPPVTRALARRIAVQEASQEDSPASKRRSARLAGDEVTLSDAEESQAKGKAKEDEDEAEEEGSDSTPTREPEHENSNANASASAPDEQHSFETLPDMLATRSELVLPGSIRPKRLYGHGRKIGVGSADARARSSMRTRRSQTVETEPEPESLENEEPRSEAAEEGPSGSLSAVKDEEEEQEQDEEQGAASDEDEDQAEVSALALSPSKSLHKVTSDQPESPTPPSKSKKARKRRAARRKSAKVEEQEEEEEEEEAEQPAASSERSVLDDVDTKKTTAEDVQEENARVGSTSTPPSSSARRRERRNAATASREAASPSASTEPEPVPISAVALRKAKNKRASMGKGKKEKGKGKGKEREADSDSEMVDGAADGTRQGPVVATEFTDRNSPREKEDSPEAAVGAGAYELPVPAQEEEEVAKEEEREDESVPVAVPVQEKAEQVPALVRERPNLSTEPEAAMKAKTPTPVPAESPVAPNQEEASSSPAEERGPVQLPTVPSKNPEVLSTRWPEPVLNSGGGPSYDSLLPPGSTSARQAEADAFIAEAANGGGIPSGIHLPTDDGEGERIGAVGPSRGREEEEVVVVVGRREEEVVLEVPDAVDEVELGLGREGVDLLLGGEERIRLGDGAVTVPAEAGTEVEAEAEPVAVVPELEEVSVPLAHVGADVSQGNEDRIRLDDGEVIEHSQAETVSSAPTAVGVPIFNSTQDSLPNPADIQADEFSPLESTPPTSSLEFVQPKTTQEATSATNDSSTAGQPDSLKVSTSTSSPASSTSEEDELGSRASAIQQRRARAERKQKQKQKQREEDEKLTALMEAARDDGAGSAEVVGSSAVTRGEGQAVEPEADVVVALPEGEDGDEERPASLPRTEEVTGLTDADVAVILQAVAAEHPGELRIDAPPPAIEEPNPAPDEAEDEELKNRQTDALMDDLFDFPIQERQEGTTRVSPQLGDDQGATDDRMQIISDEPGFEMEQVPSQSVTVDPSAIAFSLPIFPVVPALNLPTPNNEDLLALSSASRLSTTGAAAAAAVVDKGKGKARAVESGLQQQQRSIYEPLQVFDDSLMAADDQPSSARDGGFLQATTSSVAAGPAGAVFAVEDEDAEDEIMVPAIDYRNLYPSLPVENGRLATNSPLGDEEKENQTFGLSDPNARSHSHSHTGDNLDSIRSAPDGREVIDMTASDDENGSAVPNGGGKERVARNGNSYTIGSRQTRLSTPQASQRLSTLAQAQAQQGPLTPRSRMTLALSPDVSPGPEDDSDQAGTQHQLQQQTQPSAFVFGPLTGTTSERALEDARREAEMRERVNRGEFLPLDRNLERNTGRASSRRARRIAYAAAGMPDEEEEVEEQEEEEYSMQQRLGGQTSNPLFMPPTQTAFGAQPWSYISAPSGSRTPTYAQTPRALTFDADYAGSAARSPIMPKRRAGRNSLGSTAAGAGGNPTRGSLNGSAGRKSGAMVGRVSGVGSLMPMGHDDYKHKIAAQREKQLKKLMAKHYEAMRRENSKLKMEDFVGLAMKGLKQMKADESEATRSLPQKSDEHYMEEFMKALRARALSAQRQRIPISQHKLKHYERLRKDNRRRSILVRGVLGRPPLPATLTPEQKEAVEQIFKLRGIIKEFPGASVSDHDIACLKPGTWLNDESINMYGYLMIKRSERAVAERKRLAAQGRNDPRNDEEVRRWHSYWNAHFFTSHFLGKYERDGHKGVARWTGRKGVNLFEKDIVLLPKNCGNSHWTCGAINFRKKRFEYYDSMAGFTRSDTFFKTVRQYLLEEHKAVYKQEMDLSGWTEYHSKESPHQLNGFDCGVFASQTLEQLSRRDPRTAYPSKPAYVFKPAVPGGGHGGGDGESDEGDEEDDEDDLEMWNFSQDDMPYLRRRMVYELGRAELLEP</sequence>
<feature type="compositionally biased region" description="Low complexity" evidence="5">
    <location>
        <begin position="1613"/>
        <end position="1625"/>
    </location>
</feature>
<feature type="compositionally biased region" description="Low complexity" evidence="5">
    <location>
        <begin position="663"/>
        <end position="679"/>
    </location>
</feature>
<feature type="compositionally biased region" description="Acidic residues" evidence="5">
    <location>
        <begin position="769"/>
        <end position="784"/>
    </location>
</feature>
<feature type="compositionally biased region" description="Acidic residues" evidence="5">
    <location>
        <begin position="2194"/>
        <end position="2209"/>
    </location>
</feature>
<dbReference type="InterPro" id="IPR038765">
    <property type="entry name" value="Papain-like_cys_pep_sf"/>
</dbReference>
<dbReference type="GO" id="GO:0006508">
    <property type="term" value="P:proteolysis"/>
    <property type="evidence" value="ECO:0007669"/>
    <property type="project" value="UniProtKB-KW"/>
</dbReference>
<feature type="compositionally biased region" description="Pro residues" evidence="5">
    <location>
        <begin position="1253"/>
        <end position="1264"/>
    </location>
</feature>
<feature type="compositionally biased region" description="Basic residues" evidence="5">
    <location>
        <begin position="468"/>
        <end position="478"/>
    </location>
</feature>